<dbReference type="Proteomes" id="UP000887580">
    <property type="component" value="Unplaced"/>
</dbReference>
<evidence type="ECO:0000313" key="2">
    <source>
        <dbReference type="WBParaSite" id="PS1159_v2.g20648.t1"/>
    </source>
</evidence>
<evidence type="ECO:0000313" key="1">
    <source>
        <dbReference type="Proteomes" id="UP000887580"/>
    </source>
</evidence>
<organism evidence="1 2">
    <name type="scientific">Panagrolaimus sp. PS1159</name>
    <dbReference type="NCBI Taxonomy" id="55785"/>
    <lineage>
        <taxon>Eukaryota</taxon>
        <taxon>Metazoa</taxon>
        <taxon>Ecdysozoa</taxon>
        <taxon>Nematoda</taxon>
        <taxon>Chromadorea</taxon>
        <taxon>Rhabditida</taxon>
        <taxon>Tylenchina</taxon>
        <taxon>Panagrolaimomorpha</taxon>
        <taxon>Panagrolaimoidea</taxon>
        <taxon>Panagrolaimidae</taxon>
        <taxon>Panagrolaimus</taxon>
    </lineage>
</organism>
<proteinExistence type="predicted"/>
<reference evidence="2" key="1">
    <citation type="submission" date="2022-11" db="UniProtKB">
        <authorList>
            <consortium name="WormBaseParasite"/>
        </authorList>
    </citation>
    <scope>IDENTIFICATION</scope>
</reference>
<sequence length="207" mass="23591">MTDINLVEGELSLYEDALDDSDEELQKLHYETAIQLEKVERQSSRRQILPIITTAPNISSTIIPPQSSSSEHSSIEKLTGEPVRSRRSTGMLKKRSHKSGTSSASNGGGGTPDEWKFVNNAFQEAASYPILFQLNQQLQTISVQLNELSCANALQLKTTYRLLRETVKMNKQQNSIWKSSWIKAMFLWLPIMCSPFFIKIMYQIYRK</sequence>
<accession>A0AC35FSW5</accession>
<protein>
    <submittedName>
        <fullName evidence="2">Uncharacterized protein</fullName>
    </submittedName>
</protein>
<dbReference type="WBParaSite" id="PS1159_v2.g20648.t1">
    <property type="protein sequence ID" value="PS1159_v2.g20648.t1"/>
    <property type="gene ID" value="PS1159_v2.g20648"/>
</dbReference>
<name>A0AC35FSW5_9BILA</name>